<reference evidence="2" key="1">
    <citation type="journal article" date="2016" name="Genome Announc.">
        <title>Draft genome sequences of fungus Aspergillus calidoustus.</title>
        <authorList>
            <person name="Horn F."/>
            <person name="Linde J."/>
            <person name="Mattern D.J."/>
            <person name="Walther G."/>
            <person name="Guthke R."/>
            <person name="Scherlach K."/>
            <person name="Martin K."/>
            <person name="Brakhage A.A."/>
            <person name="Petzke L."/>
            <person name="Valiante V."/>
        </authorList>
    </citation>
    <scope>NUCLEOTIDE SEQUENCE [LARGE SCALE GENOMIC DNA]</scope>
    <source>
        <strain evidence="2">SF006504</strain>
    </source>
</reference>
<dbReference type="Proteomes" id="UP000054771">
    <property type="component" value="Unassembled WGS sequence"/>
</dbReference>
<evidence type="ECO:0000313" key="2">
    <source>
        <dbReference type="Proteomes" id="UP000054771"/>
    </source>
</evidence>
<keyword evidence="2" id="KW-1185">Reference proteome</keyword>
<proteinExistence type="predicted"/>
<dbReference type="EMBL" id="CDMC01000002">
    <property type="protein sequence ID" value="CEN60795.1"/>
    <property type="molecule type" value="Genomic_DNA"/>
</dbReference>
<sequence>MSTTSSNNKATTCIHCKRAECASRYMTLSYKYNEPVTVQLFADDFGRVVTTSDLKINRYVVTGFKAHPPVRHVWLDISDSPADHDLRLKLTVPAPEPHRPVLPTVPSKYGCVAALEEVKKEMENMNAEGGFAVVKEMEGAAPGVICFK</sequence>
<dbReference type="AlphaFoldDB" id="A0A0U5GQ39"/>
<evidence type="ECO:0000313" key="1">
    <source>
        <dbReference type="EMBL" id="CEN60795.1"/>
    </source>
</evidence>
<accession>A0A0U5GQ39</accession>
<protein>
    <submittedName>
        <fullName evidence="1">Uncharacterized protein</fullName>
    </submittedName>
</protein>
<name>A0A0U5GQ39_ASPCI</name>
<gene>
    <name evidence="1" type="ORF">ASPCAL03228</name>
</gene>
<organism evidence="1 2">
    <name type="scientific">Aspergillus calidoustus</name>
    <dbReference type="NCBI Taxonomy" id="454130"/>
    <lineage>
        <taxon>Eukaryota</taxon>
        <taxon>Fungi</taxon>
        <taxon>Dikarya</taxon>
        <taxon>Ascomycota</taxon>
        <taxon>Pezizomycotina</taxon>
        <taxon>Eurotiomycetes</taxon>
        <taxon>Eurotiomycetidae</taxon>
        <taxon>Eurotiales</taxon>
        <taxon>Aspergillaceae</taxon>
        <taxon>Aspergillus</taxon>
        <taxon>Aspergillus subgen. Nidulantes</taxon>
    </lineage>
</organism>